<evidence type="ECO:0000313" key="9">
    <source>
        <dbReference type="EMBL" id="KAH6643272.1"/>
    </source>
</evidence>
<keyword evidence="6" id="KW-0732">Signal</keyword>
<keyword evidence="10" id="KW-1185">Reference proteome</keyword>
<reference evidence="9" key="1">
    <citation type="journal article" date="2021" name="Nat. Commun.">
        <title>Genetic determinants of endophytism in the Arabidopsis root mycobiome.</title>
        <authorList>
            <person name="Mesny F."/>
            <person name="Miyauchi S."/>
            <person name="Thiergart T."/>
            <person name="Pickel B."/>
            <person name="Atanasova L."/>
            <person name="Karlsson M."/>
            <person name="Huettel B."/>
            <person name="Barry K.W."/>
            <person name="Haridas S."/>
            <person name="Chen C."/>
            <person name="Bauer D."/>
            <person name="Andreopoulos W."/>
            <person name="Pangilinan J."/>
            <person name="LaButti K."/>
            <person name="Riley R."/>
            <person name="Lipzen A."/>
            <person name="Clum A."/>
            <person name="Drula E."/>
            <person name="Henrissat B."/>
            <person name="Kohler A."/>
            <person name="Grigoriev I.V."/>
            <person name="Martin F.M."/>
            <person name="Hacquard S."/>
        </authorList>
    </citation>
    <scope>NUCLEOTIDE SEQUENCE</scope>
    <source>
        <strain evidence="9">MPI-SDFR-AT-0073</strain>
    </source>
</reference>
<accession>A0A9P8RES9</accession>
<dbReference type="InterPro" id="IPR017853">
    <property type="entry name" value="GH"/>
</dbReference>
<dbReference type="OrthoDB" id="5839090at2759"/>
<dbReference type="GO" id="GO:0005975">
    <property type="term" value="P:carbohydrate metabolic process"/>
    <property type="evidence" value="ECO:0007669"/>
    <property type="project" value="InterPro"/>
</dbReference>
<dbReference type="EMBL" id="JAGPXC010000013">
    <property type="protein sequence ID" value="KAH6643272.1"/>
    <property type="molecule type" value="Genomic_DNA"/>
</dbReference>
<evidence type="ECO:0000259" key="8">
    <source>
        <dbReference type="Pfam" id="PF21365"/>
    </source>
</evidence>
<dbReference type="PANTHER" id="PTHR22762:SF133">
    <property type="entry name" value="P-TYPE DOMAIN-CONTAINING PROTEIN"/>
    <property type="match status" value="1"/>
</dbReference>
<evidence type="ECO:0000256" key="4">
    <source>
        <dbReference type="ARBA" id="ARBA00023180"/>
    </source>
</evidence>
<dbReference type="Gene3D" id="2.60.40.1760">
    <property type="entry name" value="glycosyl hydrolase (family 31)"/>
    <property type="match status" value="1"/>
</dbReference>
<dbReference type="Proteomes" id="UP000758603">
    <property type="component" value="Unassembled WGS sequence"/>
</dbReference>
<organism evidence="9 10">
    <name type="scientific">Truncatella angustata</name>
    <dbReference type="NCBI Taxonomy" id="152316"/>
    <lineage>
        <taxon>Eukaryota</taxon>
        <taxon>Fungi</taxon>
        <taxon>Dikarya</taxon>
        <taxon>Ascomycota</taxon>
        <taxon>Pezizomycotina</taxon>
        <taxon>Sordariomycetes</taxon>
        <taxon>Xylariomycetidae</taxon>
        <taxon>Amphisphaeriales</taxon>
        <taxon>Sporocadaceae</taxon>
        <taxon>Truncatella</taxon>
    </lineage>
</organism>
<dbReference type="GO" id="GO:0030246">
    <property type="term" value="F:carbohydrate binding"/>
    <property type="evidence" value="ECO:0007669"/>
    <property type="project" value="InterPro"/>
</dbReference>
<evidence type="ECO:0000256" key="2">
    <source>
        <dbReference type="ARBA" id="ARBA00007806"/>
    </source>
</evidence>
<evidence type="ECO:0000259" key="7">
    <source>
        <dbReference type="Pfam" id="PF01055"/>
    </source>
</evidence>
<dbReference type="InterPro" id="IPR000322">
    <property type="entry name" value="Glyco_hydro_31_TIM"/>
</dbReference>
<evidence type="ECO:0000256" key="1">
    <source>
        <dbReference type="ARBA" id="ARBA00001657"/>
    </source>
</evidence>
<keyword evidence="5" id="KW-0326">Glycosidase</keyword>
<protein>
    <recommendedName>
        <fullName evidence="3">alpha-glucosidase</fullName>
        <ecNumber evidence="3">3.2.1.20</ecNumber>
    </recommendedName>
</protein>
<dbReference type="AlphaFoldDB" id="A0A9P8RES9"/>
<dbReference type="Pfam" id="PF01055">
    <property type="entry name" value="Glyco_hydro_31_2nd"/>
    <property type="match status" value="1"/>
</dbReference>
<gene>
    <name evidence="9" type="ORF">BKA67DRAFT_596087</name>
</gene>
<dbReference type="Pfam" id="PF21365">
    <property type="entry name" value="Glyco_hydro_31_3rd"/>
    <property type="match status" value="1"/>
</dbReference>
<dbReference type="Gene3D" id="2.60.40.1180">
    <property type="entry name" value="Golgi alpha-mannosidase II"/>
    <property type="match status" value="1"/>
</dbReference>
<evidence type="ECO:0000313" key="10">
    <source>
        <dbReference type="Proteomes" id="UP000758603"/>
    </source>
</evidence>
<dbReference type="CDD" id="cd14752">
    <property type="entry name" value="GH31_N"/>
    <property type="match status" value="1"/>
</dbReference>
<dbReference type="SUPFAM" id="SSF51445">
    <property type="entry name" value="(Trans)glycosidases"/>
    <property type="match status" value="1"/>
</dbReference>
<dbReference type="InterPro" id="IPR013780">
    <property type="entry name" value="Glyco_hydro_b"/>
</dbReference>
<keyword evidence="5 9" id="KW-0378">Hydrolase</keyword>
<feature type="chain" id="PRO_5040398182" description="alpha-glucosidase" evidence="6">
    <location>
        <begin position="24"/>
        <end position="803"/>
    </location>
</feature>
<feature type="domain" description="Glycosyl hydrolase family 31 C-terminal" evidence="8">
    <location>
        <begin position="639"/>
        <end position="716"/>
    </location>
</feature>
<comment type="catalytic activity">
    <reaction evidence="1">
        <text>Hydrolysis of terminal, non-reducing (1-&gt;4)-linked alpha-D-glucose residues with release of alpha-D-glucose.</text>
        <dbReference type="EC" id="3.2.1.20"/>
    </reaction>
</comment>
<evidence type="ECO:0000256" key="6">
    <source>
        <dbReference type="SAM" id="SignalP"/>
    </source>
</evidence>
<comment type="caution">
    <text evidence="9">The sequence shown here is derived from an EMBL/GenBank/DDBJ whole genome shotgun (WGS) entry which is preliminary data.</text>
</comment>
<dbReference type="InterPro" id="IPR048395">
    <property type="entry name" value="Glyco_hydro_31_C"/>
</dbReference>
<dbReference type="InterPro" id="IPR011013">
    <property type="entry name" value="Gal_mutarotase_sf_dom"/>
</dbReference>
<proteinExistence type="inferred from homology"/>
<dbReference type="PANTHER" id="PTHR22762">
    <property type="entry name" value="ALPHA-GLUCOSIDASE"/>
    <property type="match status" value="1"/>
</dbReference>
<feature type="domain" description="Glycoside hydrolase family 31 TIM barrel" evidence="7">
    <location>
        <begin position="295"/>
        <end position="631"/>
    </location>
</feature>
<evidence type="ECO:0000256" key="3">
    <source>
        <dbReference type="ARBA" id="ARBA00012741"/>
    </source>
</evidence>
<dbReference type="Gene3D" id="3.20.20.80">
    <property type="entry name" value="Glycosidases"/>
    <property type="match status" value="1"/>
</dbReference>
<dbReference type="RefSeq" id="XP_045951202.1">
    <property type="nucleotide sequence ID" value="XM_046105257.1"/>
</dbReference>
<dbReference type="GO" id="GO:0004558">
    <property type="term" value="F:alpha-1,4-glucosidase activity"/>
    <property type="evidence" value="ECO:0007669"/>
    <property type="project" value="UniProtKB-EC"/>
</dbReference>
<comment type="similarity">
    <text evidence="2 5">Belongs to the glycosyl hydrolase 31 family.</text>
</comment>
<evidence type="ECO:0000256" key="5">
    <source>
        <dbReference type="RuleBase" id="RU361185"/>
    </source>
</evidence>
<dbReference type="GeneID" id="70134148"/>
<dbReference type="SUPFAM" id="SSF51011">
    <property type="entry name" value="Glycosyl hydrolase domain"/>
    <property type="match status" value="1"/>
</dbReference>
<dbReference type="SUPFAM" id="SSF74650">
    <property type="entry name" value="Galactose mutarotase-like"/>
    <property type="match status" value="1"/>
</dbReference>
<dbReference type="EC" id="3.2.1.20" evidence="3"/>
<keyword evidence="4" id="KW-0325">Glycoprotein</keyword>
<name>A0A9P8RES9_9PEZI</name>
<sequence>MWKGFRIACFACLAVDYPTPTLPSSIDDAPSVTPNIVDPTAPDAQKLCPGYKASNIAEHVAGFTAELGLAGEPCNVYGNDIKELILDVQYQNATRLNVRIYPRYLVAANNSQYILPEFLSPVGIIEPGSTKDSSELVLEWSNEPSFQFRVSRTRGRDVLFDTYGSVIVYEDQFLELVTSMVPDYSIYGLPESIRPFRIGNNYTQTFWNQYNVTNDNPLDTNMHSVHPVYAETRYGNGSSKSHVVYGRNLHGQEWLMRQENIIYRTIGGSFDFYFFSGPTVNEALAQQQLGVIKTPVMQPYWALGFHQVRWGYQNWTVLQDVIDNYAAANIQLEAIWNDLDYLLQYRDFVNDENRYPVAEGQQFLARLHANGQYWMPILDPNIYAPDPTNATDAYAPYERGVAAQAFIRDGIDGFYYGDQWPGFSVWPDFLVPEAHEWWTNEFILFHEQLPFDGWWIDLTDLSSWCTGSCGTGNLDFQPVHVPFLLPGEPGQQTFEYPEAFNITNSTEAASASAAAASQSAAFPTVADESHWGGDSNSKWGNMYFTIAQALTFSIAGIPYFGVETCGFNGNADMELCTRWMELSAFFPLYRNHNSRPGNTIGQEAYRWATTAEGTRRAMDVRFKLLPYQYTLFWKAHTAGETVMRALQWEFPNDESLKAVDNQFILGPSILITPVLEPLATTVKGVFPGIVDGTRWYDWYDLTEIEAQPGENKTIEAPLLSYSNSALRATVVGDYVDTNTVSNITIAGWKGRTNPRVAVSIAGKNISCSTISVTVAGNSVYVENLQDIFVQGVWVSDFAVRLED</sequence>
<feature type="signal peptide" evidence="6">
    <location>
        <begin position="1"/>
        <end position="23"/>
    </location>
</feature>